<evidence type="ECO:0000313" key="1">
    <source>
        <dbReference type="EMBL" id="KAJ1177379.1"/>
    </source>
</evidence>
<comment type="caution">
    <text evidence="1">The sequence shown here is derived from an EMBL/GenBank/DDBJ whole genome shotgun (WGS) entry which is preliminary data.</text>
</comment>
<dbReference type="AlphaFoldDB" id="A0AAV7TL85"/>
<name>A0AAV7TL85_PLEWA</name>
<organism evidence="1 2">
    <name type="scientific">Pleurodeles waltl</name>
    <name type="common">Iberian ribbed newt</name>
    <dbReference type="NCBI Taxonomy" id="8319"/>
    <lineage>
        <taxon>Eukaryota</taxon>
        <taxon>Metazoa</taxon>
        <taxon>Chordata</taxon>
        <taxon>Craniata</taxon>
        <taxon>Vertebrata</taxon>
        <taxon>Euteleostomi</taxon>
        <taxon>Amphibia</taxon>
        <taxon>Batrachia</taxon>
        <taxon>Caudata</taxon>
        <taxon>Salamandroidea</taxon>
        <taxon>Salamandridae</taxon>
        <taxon>Pleurodelinae</taxon>
        <taxon>Pleurodeles</taxon>
    </lineage>
</organism>
<keyword evidence="2" id="KW-1185">Reference proteome</keyword>
<accession>A0AAV7TL85</accession>
<evidence type="ECO:0000313" key="2">
    <source>
        <dbReference type="Proteomes" id="UP001066276"/>
    </source>
</evidence>
<proteinExistence type="predicted"/>
<reference evidence="1" key="1">
    <citation type="journal article" date="2022" name="bioRxiv">
        <title>Sequencing and chromosome-scale assembly of the giantPleurodeles waltlgenome.</title>
        <authorList>
            <person name="Brown T."/>
            <person name="Elewa A."/>
            <person name="Iarovenko S."/>
            <person name="Subramanian E."/>
            <person name="Araus A.J."/>
            <person name="Petzold A."/>
            <person name="Susuki M."/>
            <person name="Suzuki K.-i.T."/>
            <person name="Hayashi T."/>
            <person name="Toyoda A."/>
            <person name="Oliveira C."/>
            <person name="Osipova E."/>
            <person name="Leigh N.D."/>
            <person name="Simon A."/>
            <person name="Yun M.H."/>
        </authorList>
    </citation>
    <scope>NUCLEOTIDE SEQUENCE</scope>
    <source>
        <strain evidence="1">20211129_DDA</strain>
        <tissue evidence="1">Liver</tissue>
    </source>
</reference>
<protein>
    <submittedName>
        <fullName evidence="1">Uncharacterized protein</fullName>
    </submittedName>
</protein>
<gene>
    <name evidence="1" type="ORF">NDU88_002637</name>
</gene>
<sequence length="217" mass="23171">MGLVNPSQSLCPGSRGLLLQGTRCRQQARAPKAEIGHTGRAQVCCSTGADCLKHCATVVDADKHMPSRRTPGRSACSAPILRVTPAMPLSECSKRSAVAALQHTCTHPQGLQHNTSVVWSQHPGSARVPRGICPQGICGSPTQGSTLGERAASLVYQSSKHRLQVPRIRDSPCLERVRSHPPQRRRVSGTVFFEVTKAAAMLRNASACHSAPARHAP</sequence>
<dbReference type="Proteomes" id="UP001066276">
    <property type="component" value="Chromosome 3_2"/>
</dbReference>
<dbReference type="EMBL" id="JANPWB010000006">
    <property type="protein sequence ID" value="KAJ1177379.1"/>
    <property type="molecule type" value="Genomic_DNA"/>
</dbReference>